<evidence type="ECO:0000313" key="10">
    <source>
        <dbReference type="EMBL" id="CAA2960255.1"/>
    </source>
</evidence>
<dbReference type="PANTHER" id="PTHR27008:SF585">
    <property type="entry name" value="PROTEIN KINASE DOMAIN-CONTAINING PROTEIN"/>
    <property type="match status" value="1"/>
</dbReference>
<keyword evidence="2" id="KW-0433">Leucine-rich repeat</keyword>
<keyword evidence="6 8" id="KW-0472">Membrane</keyword>
<dbReference type="Proteomes" id="UP000594638">
    <property type="component" value="Unassembled WGS sequence"/>
</dbReference>
<keyword evidence="7" id="KW-0067">ATP-binding</keyword>
<dbReference type="PANTHER" id="PTHR27008">
    <property type="entry name" value="OS04G0122200 PROTEIN"/>
    <property type="match status" value="1"/>
</dbReference>
<dbReference type="Gramene" id="OE9A107781T1">
    <property type="protein sequence ID" value="OE9A107781C1"/>
    <property type="gene ID" value="OE9A107781"/>
</dbReference>
<comment type="subcellular location">
    <subcellularLocation>
        <location evidence="1">Membrane</location>
    </subcellularLocation>
</comment>
<gene>
    <name evidence="10" type="ORF">OLEA9_A107781</name>
</gene>
<dbReference type="GO" id="GO:0005524">
    <property type="term" value="F:ATP binding"/>
    <property type="evidence" value="ECO:0007669"/>
    <property type="project" value="UniProtKB-UniRule"/>
</dbReference>
<evidence type="ECO:0000256" key="8">
    <source>
        <dbReference type="SAM" id="Phobius"/>
    </source>
</evidence>
<evidence type="ECO:0000256" key="3">
    <source>
        <dbReference type="ARBA" id="ARBA00022692"/>
    </source>
</evidence>
<evidence type="ECO:0000256" key="2">
    <source>
        <dbReference type="ARBA" id="ARBA00022614"/>
    </source>
</evidence>
<dbReference type="GO" id="GO:0004672">
    <property type="term" value="F:protein kinase activity"/>
    <property type="evidence" value="ECO:0007669"/>
    <property type="project" value="InterPro"/>
</dbReference>
<dbReference type="EMBL" id="CACTIH010000379">
    <property type="protein sequence ID" value="CAA2960255.1"/>
    <property type="molecule type" value="Genomic_DNA"/>
</dbReference>
<evidence type="ECO:0000256" key="7">
    <source>
        <dbReference type="PROSITE-ProRule" id="PRU10141"/>
    </source>
</evidence>
<accession>A0A8S0Q6J5</accession>
<dbReference type="InterPro" id="IPR001245">
    <property type="entry name" value="Ser-Thr/Tyr_kinase_cat_dom"/>
</dbReference>
<evidence type="ECO:0000313" key="11">
    <source>
        <dbReference type="Proteomes" id="UP000594638"/>
    </source>
</evidence>
<protein>
    <submittedName>
        <fullName evidence="10">Probable LRR receptor-like serine threonine-kinase At3g47570</fullName>
    </submittedName>
</protein>
<feature type="domain" description="Protein kinase" evidence="9">
    <location>
        <begin position="88"/>
        <end position="185"/>
    </location>
</feature>
<dbReference type="InterPro" id="IPR051809">
    <property type="entry name" value="Plant_receptor-like_S/T_kinase"/>
</dbReference>
<keyword evidence="11" id="KW-1185">Reference proteome</keyword>
<dbReference type="Gene3D" id="3.30.200.20">
    <property type="entry name" value="Phosphorylase Kinase, domain 1"/>
    <property type="match status" value="1"/>
</dbReference>
<evidence type="ECO:0000256" key="4">
    <source>
        <dbReference type="ARBA" id="ARBA00022737"/>
    </source>
</evidence>
<dbReference type="GO" id="GO:0016020">
    <property type="term" value="C:membrane"/>
    <property type="evidence" value="ECO:0007669"/>
    <property type="project" value="UniProtKB-SubCell"/>
</dbReference>
<proteinExistence type="predicted"/>
<keyword evidence="5 8" id="KW-1133">Transmembrane helix</keyword>
<dbReference type="InterPro" id="IPR017441">
    <property type="entry name" value="Protein_kinase_ATP_BS"/>
</dbReference>
<dbReference type="InterPro" id="IPR011009">
    <property type="entry name" value="Kinase-like_dom_sf"/>
</dbReference>
<comment type="caution">
    <text evidence="10">The sequence shown here is derived from an EMBL/GenBank/DDBJ whole genome shotgun (WGS) entry which is preliminary data.</text>
</comment>
<dbReference type="Pfam" id="PF07714">
    <property type="entry name" value="PK_Tyr_Ser-Thr"/>
    <property type="match status" value="1"/>
</dbReference>
<reference evidence="10 11" key="1">
    <citation type="submission" date="2019-12" db="EMBL/GenBank/DDBJ databases">
        <authorList>
            <person name="Alioto T."/>
            <person name="Alioto T."/>
            <person name="Gomez Garrido J."/>
        </authorList>
    </citation>
    <scope>NUCLEOTIDE SEQUENCE [LARGE SCALE GENOMIC DNA]</scope>
</reference>
<feature type="binding site" evidence="7">
    <location>
        <position position="116"/>
    </location>
    <ligand>
        <name>ATP</name>
        <dbReference type="ChEBI" id="CHEBI:30616"/>
    </ligand>
</feature>
<name>A0A8S0Q6J5_OLEEU</name>
<dbReference type="PROSITE" id="PS50011">
    <property type="entry name" value="PROTEIN_KINASE_DOM"/>
    <property type="match status" value="1"/>
</dbReference>
<evidence type="ECO:0000256" key="6">
    <source>
        <dbReference type="ARBA" id="ARBA00023136"/>
    </source>
</evidence>
<evidence type="ECO:0000256" key="1">
    <source>
        <dbReference type="ARBA" id="ARBA00004370"/>
    </source>
</evidence>
<sequence>MTNLAHCSETRQQFRPCGNTLKRSRSKNEILLTKYILPPLLLVILAVIVTILMIRRRKLNAPPDSVFSLCIAWRRISYRELKEATNTFSESNILGRGSFGTVYGGILSDGLNFAVKVFNLQPEEARLMRSFTTESQVLSSIRHRNLLRVTGCCSNTEFKALIMEYMPNGSLDKWLYSSNYFLDIL</sequence>
<dbReference type="OrthoDB" id="1724816at2759"/>
<dbReference type="AlphaFoldDB" id="A0A8S0Q6J5"/>
<dbReference type="PROSITE" id="PS00107">
    <property type="entry name" value="PROTEIN_KINASE_ATP"/>
    <property type="match status" value="1"/>
</dbReference>
<dbReference type="SUPFAM" id="SSF56112">
    <property type="entry name" value="Protein kinase-like (PK-like)"/>
    <property type="match status" value="1"/>
</dbReference>
<keyword evidence="4" id="KW-0677">Repeat</keyword>
<evidence type="ECO:0000259" key="9">
    <source>
        <dbReference type="PROSITE" id="PS50011"/>
    </source>
</evidence>
<evidence type="ECO:0000256" key="5">
    <source>
        <dbReference type="ARBA" id="ARBA00022989"/>
    </source>
</evidence>
<feature type="transmembrane region" description="Helical" evidence="8">
    <location>
        <begin position="35"/>
        <end position="54"/>
    </location>
</feature>
<dbReference type="InterPro" id="IPR000719">
    <property type="entry name" value="Prot_kinase_dom"/>
</dbReference>
<keyword evidence="7" id="KW-0547">Nucleotide-binding</keyword>
<organism evidence="10 11">
    <name type="scientific">Olea europaea subsp. europaea</name>
    <dbReference type="NCBI Taxonomy" id="158383"/>
    <lineage>
        <taxon>Eukaryota</taxon>
        <taxon>Viridiplantae</taxon>
        <taxon>Streptophyta</taxon>
        <taxon>Embryophyta</taxon>
        <taxon>Tracheophyta</taxon>
        <taxon>Spermatophyta</taxon>
        <taxon>Magnoliopsida</taxon>
        <taxon>eudicotyledons</taxon>
        <taxon>Gunneridae</taxon>
        <taxon>Pentapetalae</taxon>
        <taxon>asterids</taxon>
        <taxon>lamiids</taxon>
        <taxon>Lamiales</taxon>
        <taxon>Oleaceae</taxon>
        <taxon>Oleeae</taxon>
        <taxon>Olea</taxon>
    </lineage>
</organism>
<keyword evidence="3 8" id="KW-0812">Transmembrane</keyword>
<keyword evidence="10" id="KW-0675">Receptor</keyword>